<feature type="non-terminal residue" evidence="2">
    <location>
        <position position="1"/>
    </location>
</feature>
<keyword evidence="3" id="KW-1185">Reference proteome</keyword>
<dbReference type="EMBL" id="CAJNNV010018036">
    <property type="protein sequence ID" value="CAE8605587.1"/>
    <property type="molecule type" value="Genomic_DNA"/>
</dbReference>
<evidence type="ECO:0000313" key="3">
    <source>
        <dbReference type="Proteomes" id="UP000654075"/>
    </source>
</evidence>
<comment type="caution">
    <text evidence="2">The sequence shown here is derived from an EMBL/GenBank/DDBJ whole genome shotgun (WGS) entry which is preliminary data.</text>
</comment>
<feature type="region of interest" description="Disordered" evidence="1">
    <location>
        <begin position="31"/>
        <end position="106"/>
    </location>
</feature>
<dbReference type="AlphaFoldDB" id="A0A813F5C8"/>
<gene>
    <name evidence="2" type="ORF">PGLA1383_LOCUS23697</name>
</gene>
<protein>
    <submittedName>
        <fullName evidence="2">Uncharacterized protein</fullName>
    </submittedName>
</protein>
<accession>A0A813F5C8</accession>
<evidence type="ECO:0000256" key="1">
    <source>
        <dbReference type="SAM" id="MobiDB-lite"/>
    </source>
</evidence>
<proteinExistence type="predicted"/>
<name>A0A813F5C8_POLGL</name>
<sequence>MELPGNEQRRASLTASLGARGLFGLANLSSAMAKSQESGEAFTRSPAAEAPSPSEGEVSGLPGQHPATSPEVLATGLPGPGSGQSTASESSESEVGEGGDGEANFM</sequence>
<evidence type="ECO:0000313" key="2">
    <source>
        <dbReference type="EMBL" id="CAE8605587.1"/>
    </source>
</evidence>
<reference evidence="2" key="1">
    <citation type="submission" date="2021-02" db="EMBL/GenBank/DDBJ databases">
        <authorList>
            <person name="Dougan E. K."/>
            <person name="Rhodes N."/>
            <person name="Thang M."/>
            <person name="Chan C."/>
        </authorList>
    </citation>
    <scope>NUCLEOTIDE SEQUENCE</scope>
</reference>
<organism evidence="2 3">
    <name type="scientific">Polarella glacialis</name>
    <name type="common">Dinoflagellate</name>
    <dbReference type="NCBI Taxonomy" id="89957"/>
    <lineage>
        <taxon>Eukaryota</taxon>
        <taxon>Sar</taxon>
        <taxon>Alveolata</taxon>
        <taxon>Dinophyceae</taxon>
        <taxon>Suessiales</taxon>
        <taxon>Suessiaceae</taxon>
        <taxon>Polarella</taxon>
    </lineage>
</organism>
<feature type="compositionally biased region" description="Acidic residues" evidence="1">
    <location>
        <begin position="91"/>
        <end position="100"/>
    </location>
</feature>
<dbReference type="Proteomes" id="UP000654075">
    <property type="component" value="Unassembled WGS sequence"/>
</dbReference>